<evidence type="ECO:0000313" key="2">
    <source>
        <dbReference type="EMBL" id="HIU22903.1"/>
    </source>
</evidence>
<feature type="domain" description="YgjP-like metallopeptidase" evidence="1">
    <location>
        <begin position="20"/>
        <end position="210"/>
    </location>
</feature>
<dbReference type="Proteomes" id="UP000824087">
    <property type="component" value="Unassembled WGS sequence"/>
</dbReference>
<dbReference type="Gene3D" id="3.30.2010.10">
    <property type="entry name" value="Metalloproteases ('zincins'), catalytic domain"/>
    <property type="match status" value="1"/>
</dbReference>
<dbReference type="PANTHER" id="PTHR30399">
    <property type="entry name" value="UNCHARACTERIZED PROTEIN YGJP"/>
    <property type="match status" value="1"/>
</dbReference>
<dbReference type="EMBL" id="DVML01000026">
    <property type="protein sequence ID" value="HIU22903.1"/>
    <property type="molecule type" value="Genomic_DNA"/>
</dbReference>
<reference evidence="2" key="2">
    <citation type="journal article" date="2021" name="PeerJ">
        <title>Extensive microbial diversity within the chicken gut microbiome revealed by metagenomics and culture.</title>
        <authorList>
            <person name="Gilroy R."/>
            <person name="Ravi A."/>
            <person name="Getino M."/>
            <person name="Pursley I."/>
            <person name="Horton D.L."/>
            <person name="Alikhan N.F."/>
            <person name="Baker D."/>
            <person name="Gharbi K."/>
            <person name="Hall N."/>
            <person name="Watson M."/>
            <person name="Adriaenssens E.M."/>
            <person name="Foster-Nyarko E."/>
            <person name="Jarju S."/>
            <person name="Secka A."/>
            <person name="Antonio M."/>
            <person name="Oren A."/>
            <person name="Chaudhuri R.R."/>
            <person name="La Ragione R."/>
            <person name="Hildebrand F."/>
            <person name="Pallen M.J."/>
        </authorList>
    </citation>
    <scope>NUCLEOTIDE SEQUENCE</scope>
    <source>
        <strain evidence="2">CHK197-8231</strain>
    </source>
</reference>
<dbReference type="Pfam" id="PF01863">
    <property type="entry name" value="YgjP-like"/>
    <property type="match status" value="1"/>
</dbReference>
<reference evidence="2" key="1">
    <citation type="submission" date="2020-10" db="EMBL/GenBank/DDBJ databases">
        <authorList>
            <person name="Gilroy R."/>
        </authorList>
    </citation>
    <scope>NUCLEOTIDE SEQUENCE</scope>
    <source>
        <strain evidence="2">CHK197-8231</strain>
    </source>
</reference>
<dbReference type="InterPro" id="IPR053136">
    <property type="entry name" value="UTP_pyrophosphatase-like"/>
</dbReference>
<accession>A0A9D1HUN8</accession>
<dbReference type="AlphaFoldDB" id="A0A9D1HUN8"/>
<name>A0A9D1HUN8_9BACT</name>
<organism evidence="2 3">
    <name type="scientific">Candidatus Fimihabitans intestinipullorum</name>
    <dbReference type="NCBI Taxonomy" id="2840820"/>
    <lineage>
        <taxon>Bacteria</taxon>
        <taxon>Bacillati</taxon>
        <taxon>Mycoplasmatota</taxon>
        <taxon>Mycoplasmatota incertae sedis</taxon>
        <taxon>Candidatus Fimihabitans</taxon>
    </lineage>
</organism>
<evidence type="ECO:0000313" key="3">
    <source>
        <dbReference type="Proteomes" id="UP000824087"/>
    </source>
</evidence>
<proteinExistence type="predicted"/>
<dbReference type="InterPro" id="IPR002725">
    <property type="entry name" value="YgjP-like_metallopeptidase"/>
</dbReference>
<sequence>MKHKINGIEYDVVIEKKHNKNLYIRVKKDGKIYVSCPLFTSKSYIKKLLNENEDQISKMISRQAEQQKRDEEFYYLGQKYDIIIVPTLDKIEWKETRIYAPSKKKLDVWCDLERRRIFQERYDYIYQNFNENVLYPKLKIRSMKTRWGVCNRKSETITLNAKLLSYPLECLDYVIVHELCHLVHFDHSKNFWNLVGVYCPEYKRIRKILKG</sequence>
<comment type="caution">
    <text evidence="2">The sequence shown here is derived from an EMBL/GenBank/DDBJ whole genome shotgun (WGS) entry which is preliminary data.</text>
</comment>
<dbReference type="CDD" id="cd07344">
    <property type="entry name" value="M48_yhfN_like"/>
    <property type="match status" value="1"/>
</dbReference>
<protein>
    <submittedName>
        <fullName evidence="2">M48 family metallopeptidase</fullName>
    </submittedName>
</protein>
<gene>
    <name evidence="2" type="ORF">IAD49_04920</name>
</gene>
<evidence type="ECO:0000259" key="1">
    <source>
        <dbReference type="Pfam" id="PF01863"/>
    </source>
</evidence>
<dbReference type="PANTHER" id="PTHR30399:SF1">
    <property type="entry name" value="UTP PYROPHOSPHATASE"/>
    <property type="match status" value="1"/>
</dbReference>